<dbReference type="EMBL" id="DAAYGO010000001">
    <property type="protein sequence ID" value="HAG4155639.1"/>
    <property type="molecule type" value="Genomic_DNA"/>
</dbReference>
<protein>
    <submittedName>
        <fullName evidence="1">Uncharacterized protein</fullName>
    </submittedName>
</protein>
<comment type="caution">
    <text evidence="1">The sequence shown here is derived from an EMBL/GenBank/DDBJ whole genome shotgun (WGS) entry which is preliminary data.</text>
</comment>
<reference evidence="1" key="2">
    <citation type="submission" date="2020-02" db="EMBL/GenBank/DDBJ databases">
        <authorList>
            <consortium name="NCBI Pathogen Detection Project"/>
        </authorList>
    </citation>
    <scope>NUCLEOTIDE SEQUENCE</scope>
    <source>
        <strain evidence="1">MA.MC_05-0132</strain>
    </source>
</reference>
<reference evidence="1" key="1">
    <citation type="journal article" date="2018" name="Genome Biol.">
        <title>SKESA: strategic k-mer extension for scrupulous assemblies.</title>
        <authorList>
            <person name="Souvorov A."/>
            <person name="Agarwala R."/>
            <person name="Lipman D.J."/>
        </authorList>
    </citation>
    <scope>NUCLEOTIDE SEQUENCE</scope>
    <source>
        <strain evidence="1">MA.MC_05-0132</strain>
    </source>
</reference>
<organism evidence="1">
    <name type="scientific">Salmonella enterica</name>
    <name type="common">Salmonella choleraesuis</name>
    <dbReference type="NCBI Taxonomy" id="28901"/>
    <lineage>
        <taxon>Bacteria</taxon>
        <taxon>Pseudomonadati</taxon>
        <taxon>Pseudomonadota</taxon>
        <taxon>Gammaproteobacteria</taxon>
        <taxon>Enterobacterales</taxon>
        <taxon>Enterobacteriaceae</taxon>
        <taxon>Salmonella</taxon>
    </lineage>
</organism>
<proteinExistence type="predicted"/>
<sequence>MEIKQPTEDELWEFLLRKYLDEQSNQELDEVNKEASKHVEKYKDRLMKVTPDLFFHFLSERGVSGTCISCGSSRLSVPESRVVRWVEGRPKNFKDLTQEEQIELVENNTQCFVSYTSFGDVRRPSGIRKSYYMVHCLNCGYLSLYRSSAVLNWLEKDSVQDDDNE</sequence>
<evidence type="ECO:0000313" key="1">
    <source>
        <dbReference type="EMBL" id="HAG4155639.1"/>
    </source>
</evidence>
<name>A0A763CEV2_SALER</name>
<gene>
    <name evidence="1" type="ORF">G8445_000896</name>
</gene>
<accession>A0A763CEV2</accession>
<dbReference type="AlphaFoldDB" id="A0A763CEV2"/>